<dbReference type="InterPro" id="IPR000330">
    <property type="entry name" value="SNF2_N"/>
</dbReference>
<dbReference type="Pfam" id="PF00176">
    <property type="entry name" value="SNF2-rel_dom"/>
    <property type="match status" value="1"/>
</dbReference>
<evidence type="ECO:0000313" key="7">
    <source>
        <dbReference type="EMBL" id="CAL8115364.1"/>
    </source>
</evidence>
<dbReference type="Gene3D" id="3.40.50.10810">
    <property type="entry name" value="Tandem AAA-ATPase domain"/>
    <property type="match status" value="1"/>
</dbReference>
<evidence type="ECO:0000259" key="6">
    <source>
        <dbReference type="PROSITE" id="PS51194"/>
    </source>
</evidence>
<dbReference type="CDD" id="cd18008">
    <property type="entry name" value="DEXDc_SHPRH-like"/>
    <property type="match status" value="1"/>
</dbReference>
<dbReference type="EMBL" id="CAXLJM020000051">
    <property type="protein sequence ID" value="CAL8115364.1"/>
    <property type="molecule type" value="Genomic_DNA"/>
</dbReference>
<keyword evidence="1" id="KW-0547">Nucleotide-binding</keyword>
<feature type="compositionally biased region" description="Polar residues" evidence="4">
    <location>
        <begin position="1"/>
        <end position="18"/>
    </location>
</feature>
<evidence type="ECO:0000313" key="8">
    <source>
        <dbReference type="Proteomes" id="UP001642540"/>
    </source>
</evidence>
<dbReference type="SMART" id="SM00487">
    <property type="entry name" value="DEXDc"/>
    <property type="match status" value="1"/>
</dbReference>
<dbReference type="Gene3D" id="3.40.50.300">
    <property type="entry name" value="P-loop containing nucleotide triphosphate hydrolases"/>
    <property type="match status" value="1"/>
</dbReference>
<feature type="domain" description="Helicase C-terminal" evidence="6">
    <location>
        <begin position="585"/>
        <end position="740"/>
    </location>
</feature>
<dbReference type="InterPro" id="IPR014001">
    <property type="entry name" value="Helicase_ATP-bd"/>
</dbReference>
<keyword evidence="3" id="KW-0067">ATP-binding</keyword>
<dbReference type="PROSITE" id="PS51192">
    <property type="entry name" value="HELICASE_ATP_BIND_1"/>
    <property type="match status" value="1"/>
</dbReference>
<feature type="region of interest" description="Disordered" evidence="4">
    <location>
        <begin position="1"/>
        <end position="113"/>
    </location>
</feature>
<sequence length="754" mass="85713">MSSNKNQEPIGATSSNYYEESGCDDSFLSFDGEQEFLETPPTTSFRGHNKNDSGINTNRVTASKSRKVLHERYGEFPDTPPGTKQSRTPRRMSFSGSDPQMEARKPDSEVQQQEIQENVQNFVAELADSLKAMPVPSKATNLASQSEIAKAPSYDPNNAKNKEFYGDVQKTVNMLAQTIEEMPVPSEKVKKELVEGLVPLYDHQQYGLKWLSWREGVFPGGGILADEMGLGKTIMMIALMMKSKNEGSEDELTVTPETRRLIFSQTTLVVCPVGCMLQWQDEIKSKGKGLRVYVYHGSAKTTSPTTLTNHDVVITTYDTIAHDITKPEDFSSRSPLCKLYWKRIVLDEAHNIRNFKTHRAMSICRLSARHRWAVTGTPVHNNPGDLFSIVKFLRMTPFDEPKVWEFWIGMKIVSKITKAQERLETIGKALILRRTKTEVESMGGNVKSIPPKTVEIIELELSPEEKRVYEHLTLYAQIMLRKFMMNKEEREDQMQAAANAYTASQHKQTGEGVPTDVKFSHLFALICRLRQCAVLPHLIETMLEQEEVDEDDSFDEYKDEHLISKRNPVLHREYESTKVKRILNDLEELRAAAKAEGRHMDKVVIVSSWPSFLLILNEHLRARRFTAVFITGKEKPEERMSGMKRFNKLSGKPQIVLLSLAAGGVGINLIGGNYVFFVEPHWNPQLELQAQDRVHRFGQTKNVYVRRYIVQNTIETRVTDLQNQKLELADGILNNTKNGKGAGLSLANIRRLFQ</sequence>
<dbReference type="SUPFAM" id="SSF52540">
    <property type="entry name" value="P-loop containing nucleoside triphosphate hydrolases"/>
    <property type="match status" value="2"/>
</dbReference>
<dbReference type="Pfam" id="PF00271">
    <property type="entry name" value="Helicase_C"/>
    <property type="match status" value="1"/>
</dbReference>
<organism evidence="7 8">
    <name type="scientific">Orchesella dallaii</name>
    <dbReference type="NCBI Taxonomy" id="48710"/>
    <lineage>
        <taxon>Eukaryota</taxon>
        <taxon>Metazoa</taxon>
        <taxon>Ecdysozoa</taxon>
        <taxon>Arthropoda</taxon>
        <taxon>Hexapoda</taxon>
        <taxon>Collembola</taxon>
        <taxon>Entomobryomorpha</taxon>
        <taxon>Entomobryoidea</taxon>
        <taxon>Orchesellidae</taxon>
        <taxon>Orchesellinae</taxon>
        <taxon>Orchesella</taxon>
    </lineage>
</organism>
<dbReference type="Proteomes" id="UP001642540">
    <property type="component" value="Unassembled WGS sequence"/>
</dbReference>
<dbReference type="InterPro" id="IPR038718">
    <property type="entry name" value="SNF2-like_sf"/>
</dbReference>
<evidence type="ECO:0000256" key="4">
    <source>
        <dbReference type="SAM" id="MobiDB-lite"/>
    </source>
</evidence>
<dbReference type="PANTHER" id="PTHR45626">
    <property type="entry name" value="TRANSCRIPTION TERMINATION FACTOR 2-RELATED"/>
    <property type="match status" value="1"/>
</dbReference>
<dbReference type="InterPro" id="IPR027417">
    <property type="entry name" value="P-loop_NTPase"/>
</dbReference>
<feature type="domain" description="Helicase ATP-binding" evidence="5">
    <location>
        <begin position="213"/>
        <end position="396"/>
    </location>
</feature>
<dbReference type="InterPro" id="IPR050628">
    <property type="entry name" value="SNF2_RAD54_helicase_TF"/>
</dbReference>
<dbReference type="PANTHER" id="PTHR45626:SF50">
    <property type="entry name" value="TRANSCRIPTION TERMINATION FACTOR 2"/>
    <property type="match status" value="1"/>
</dbReference>
<proteinExistence type="predicted"/>
<dbReference type="CDD" id="cd18793">
    <property type="entry name" value="SF2_C_SNF"/>
    <property type="match status" value="1"/>
</dbReference>
<dbReference type="PROSITE" id="PS51194">
    <property type="entry name" value="HELICASE_CTER"/>
    <property type="match status" value="1"/>
</dbReference>
<evidence type="ECO:0000256" key="1">
    <source>
        <dbReference type="ARBA" id="ARBA00022741"/>
    </source>
</evidence>
<evidence type="ECO:0008006" key="9">
    <source>
        <dbReference type="Google" id="ProtNLM"/>
    </source>
</evidence>
<evidence type="ECO:0000259" key="5">
    <source>
        <dbReference type="PROSITE" id="PS51192"/>
    </source>
</evidence>
<feature type="compositionally biased region" description="Polar residues" evidence="4">
    <location>
        <begin position="40"/>
        <end position="63"/>
    </location>
</feature>
<dbReference type="SMART" id="SM00490">
    <property type="entry name" value="HELICc"/>
    <property type="match status" value="1"/>
</dbReference>
<reference evidence="7 8" key="1">
    <citation type="submission" date="2024-08" db="EMBL/GenBank/DDBJ databases">
        <authorList>
            <person name="Cucini C."/>
            <person name="Frati F."/>
        </authorList>
    </citation>
    <scope>NUCLEOTIDE SEQUENCE [LARGE SCALE GENOMIC DNA]</scope>
</reference>
<dbReference type="InterPro" id="IPR001650">
    <property type="entry name" value="Helicase_C-like"/>
</dbReference>
<comment type="caution">
    <text evidence="7">The sequence shown here is derived from an EMBL/GenBank/DDBJ whole genome shotgun (WGS) entry which is preliminary data.</text>
</comment>
<gene>
    <name evidence="7" type="ORF">ODALV1_LOCUS16823</name>
</gene>
<accession>A0ABP1R5U3</accession>
<protein>
    <recommendedName>
        <fullName evidence="9">Transcription termination factor 2</fullName>
    </recommendedName>
</protein>
<name>A0ABP1R5U3_9HEXA</name>
<keyword evidence="2" id="KW-0378">Hydrolase</keyword>
<keyword evidence="8" id="KW-1185">Reference proteome</keyword>
<evidence type="ECO:0000256" key="2">
    <source>
        <dbReference type="ARBA" id="ARBA00022801"/>
    </source>
</evidence>
<dbReference type="InterPro" id="IPR049730">
    <property type="entry name" value="SNF2/RAD54-like_C"/>
</dbReference>
<evidence type="ECO:0000256" key="3">
    <source>
        <dbReference type="ARBA" id="ARBA00022840"/>
    </source>
</evidence>